<proteinExistence type="predicted"/>
<dbReference type="VEuPathDB" id="CryptoDB:cand_012770"/>
<name>A0A1J4MEB0_9CRYT</name>
<comment type="caution">
    <text evidence="2">The sequence shown here is derived from an EMBL/GenBank/DDBJ whole genome shotgun (WGS) entry which is preliminary data.</text>
</comment>
<gene>
    <name evidence="2" type="ORF">cand_012770</name>
</gene>
<evidence type="ECO:0000313" key="2">
    <source>
        <dbReference type="EMBL" id="OII72327.1"/>
    </source>
</evidence>
<dbReference type="GeneID" id="92365462"/>
<protein>
    <submittedName>
        <fullName evidence="2">Uncharacterized protein</fullName>
    </submittedName>
</protein>
<evidence type="ECO:0000313" key="3">
    <source>
        <dbReference type="Proteomes" id="UP000186804"/>
    </source>
</evidence>
<feature type="region of interest" description="Disordered" evidence="1">
    <location>
        <begin position="207"/>
        <end position="243"/>
    </location>
</feature>
<keyword evidence="3" id="KW-1185">Reference proteome</keyword>
<accession>A0A1J4MEB0</accession>
<reference evidence="2 3" key="1">
    <citation type="submission" date="2016-10" db="EMBL/GenBank/DDBJ databases">
        <title>Reductive evolution of mitochondrial metabolism and differential evolution of invasion-related proteins in Cryptosporidium.</title>
        <authorList>
            <person name="Liu S."/>
            <person name="Roellig D.M."/>
            <person name="Guo Y."/>
            <person name="Li N."/>
            <person name="Frace M.A."/>
            <person name="Tang K."/>
            <person name="Zhang L."/>
            <person name="Feng Y."/>
            <person name="Xiao L."/>
        </authorList>
    </citation>
    <scope>NUCLEOTIDE SEQUENCE [LARGE SCALE GENOMIC DNA]</scope>
    <source>
        <strain evidence="2">30847</strain>
    </source>
</reference>
<dbReference type="EMBL" id="LRBS01000117">
    <property type="protein sequence ID" value="OII72327.1"/>
    <property type="molecule type" value="Genomic_DNA"/>
</dbReference>
<sequence length="243" mass="26429">MDIVEMSVSPANNVESDFGDIHGQKHHLQLEEHTLARGLCVATTQEQPSSSCGISCSSGGPPKLTHSIIAFTTPIPVAPGQKKLNSADELIGKAIIKQRVNEKCFFKQQAERSVKLSSLSLVSSRGLTTDGHTFRSETGLSNLGTHRSYTCLSSISSRNIVKPTAPTSEESHNFLLSKITSFFNSLCSCPGFLSLCNTHKKIQTIEQETIPSDSDFAETEEYEKSESESESNPSIAEEHTVPK</sequence>
<dbReference type="Proteomes" id="UP000186804">
    <property type="component" value="Unassembled WGS sequence"/>
</dbReference>
<dbReference type="OrthoDB" id="337815at2759"/>
<dbReference type="AlphaFoldDB" id="A0A1J4MEB0"/>
<evidence type="ECO:0000256" key="1">
    <source>
        <dbReference type="SAM" id="MobiDB-lite"/>
    </source>
</evidence>
<dbReference type="RefSeq" id="XP_067066922.1">
    <property type="nucleotide sequence ID" value="XM_067211514.1"/>
</dbReference>
<organism evidence="2 3">
    <name type="scientific">Cryptosporidium andersoni</name>
    <dbReference type="NCBI Taxonomy" id="117008"/>
    <lineage>
        <taxon>Eukaryota</taxon>
        <taxon>Sar</taxon>
        <taxon>Alveolata</taxon>
        <taxon>Apicomplexa</taxon>
        <taxon>Conoidasida</taxon>
        <taxon>Coccidia</taxon>
        <taxon>Eucoccidiorida</taxon>
        <taxon>Eimeriorina</taxon>
        <taxon>Cryptosporidiidae</taxon>
        <taxon>Cryptosporidium</taxon>
    </lineage>
</organism>